<dbReference type="GO" id="GO:0016787">
    <property type="term" value="F:hydrolase activity"/>
    <property type="evidence" value="ECO:0007669"/>
    <property type="project" value="UniProtKB-KW"/>
</dbReference>
<evidence type="ECO:0000313" key="7">
    <source>
        <dbReference type="EMBL" id="CAF1624891.1"/>
    </source>
</evidence>
<dbReference type="PANTHER" id="PTHR11559">
    <property type="entry name" value="CARBOXYLESTERASE"/>
    <property type="match status" value="1"/>
</dbReference>
<evidence type="ECO:0000259" key="5">
    <source>
        <dbReference type="Pfam" id="PF00135"/>
    </source>
</evidence>
<dbReference type="PROSITE" id="PS00941">
    <property type="entry name" value="CARBOXYLESTERASE_B_2"/>
    <property type="match status" value="1"/>
</dbReference>
<dbReference type="AlphaFoldDB" id="A0A816CI96"/>
<keyword evidence="4" id="KW-1133">Transmembrane helix</keyword>
<feature type="domain" description="Carboxylesterase type B" evidence="5">
    <location>
        <begin position="2"/>
        <end position="168"/>
    </location>
</feature>
<feature type="transmembrane region" description="Helical" evidence="4">
    <location>
        <begin position="464"/>
        <end position="486"/>
    </location>
</feature>
<proteinExistence type="inferred from homology"/>
<protein>
    <recommendedName>
        <fullName evidence="3">Carboxylic ester hydrolase</fullName>
        <ecNumber evidence="3">3.1.1.-</ecNumber>
    </recommendedName>
</protein>
<evidence type="ECO:0000256" key="1">
    <source>
        <dbReference type="ARBA" id="ARBA00005964"/>
    </source>
</evidence>
<dbReference type="EMBL" id="CAJNOM010002024">
    <property type="protein sequence ID" value="CAF1624891.1"/>
    <property type="molecule type" value="Genomic_DNA"/>
</dbReference>
<dbReference type="Proteomes" id="UP000663832">
    <property type="component" value="Unassembled WGS sequence"/>
</dbReference>
<comment type="similarity">
    <text evidence="1 3">Belongs to the type-B carboxylesterase/lipase family.</text>
</comment>
<keyword evidence="4" id="KW-0812">Transmembrane</keyword>
<evidence type="ECO:0000256" key="3">
    <source>
        <dbReference type="RuleBase" id="RU361235"/>
    </source>
</evidence>
<dbReference type="InterPro" id="IPR019826">
    <property type="entry name" value="Carboxylesterase_B_AS"/>
</dbReference>
<keyword evidence="2 3" id="KW-0378">Hydrolase</keyword>
<name>A0A816CI96_9BILA</name>
<dbReference type="PROSITE" id="PS00122">
    <property type="entry name" value="CARBOXYLESTERASE_B_1"/>
    <property type="match status" value="1"/>
</dbReference>
<dbReference type="InterPro" id="IPR050309">
    <property type="entry name" value="Type-B_Carboxylest/Lipase"/>
</dbReference>
<dbReference type="Gene3D" id="3.40.50.1820">
    <property type="entry name" value="alpha/beta hydrolase"/>
    <property type="match status" value="1"/>
</dbReference>
<dbReference type="SUPFAM" id="SSF53474">
    <property type="entry name" value="alpha/beta-Hydrolases"/>
    <property type="match status" value="1"/>
</dbReference>
<gene>
    <name evidence="6" type="ORF">BJG266_LOCUS39429</name>
    <name evidence="7" type="ORF">QVE165_LOCUS56327</name>
</gene>
<evidence type="ECO:0000256" key="4">
    <source>
        <dbReference type="SAM" id="Phobius"/>
    </source>
</evidence>
<organism evidence="7 8">
    <name type="scientific">Adineta steineri</name>
    <dbReference type="NCBI Taxonomy" id="433720"/>
    <lineage>
        <taxon>Eukaryota</taxon>
        <taxon>Metazoa</taxon>
        <taxon>Spiralia</taxon>
        <taxon>Gnathifera</taxon>
        <taxon>Rotifera</taxon>
        <taxon>Eurotatoria</taxon>
        <taxon>Bdelloidea</taxon>
        <taxon>Adinetida</taxon>
        <taxon>Adinetidae</taxon>
        <taxon>Adineta</taxon>
    </lineage>
</organism>
<keyword evidence="8" id="KW-1185">Reference proteome</keyword>
<dbReference type="Pfam" id="PF00135">
    <property type="entry name" value="COesterase"/>
    <property type="match status" value="2"/>
</dbReference>
<dbReference type="InterPro" id="IPR002018">
    <property type="entry name" value="CarbesteraseB"/>
</dbReference>
<feature type="transmembrane region" description="Helical" evidence="4">
    <location>
        <begin position="506"/>
        <end position="528"/>
    </location>
</feature>
<dbReference type="InterPro" id="IPR029058">
    <property type="entry name" value="AB_hydrolase_fold"/>
</dbReference>
<dbReference type="OrthoDB" id="3200163at2759"/>
<keyword evidence="4" id="KW-0472">Membrane</keyword>
<comment type="caution">
    <text evidence="7">The sequence shown here is derived from an EMBL/GenBank/DDBJ whole genome shotgun (WGS) entry which is preliminary data.</text>
</comment>
<dbReference type="EMBL" id="CAJNOI010001692">
    <property type="protein sequence ID" value="CAF1432624.1"/>
    <property type="molecule type" value="Genomic_DNA"/>
</dbReference>
<evidence type="ECO:0000256" key="2">
    <source>
        <dbReference type="ARBA" id="ARBA00022801"/>
    </source>
</evidence>
<accession>A0A816CI96</accession>
<reference evidence="7" key="1">
    <citation type="submission" date="2021-02" db="EMBL/GenBank/DDBJ databases">
        <authorList>
            <person name="Nowell W R."/>
        </authorList>
    </citation>
    <scope>NUCLEOTIDE SEQUENCE</scope>
</reference>
<evidence type="ECO:0000313" key="8">
    <source>
        <dbReference type="Proteomes" id="UP000663832"/>
    </source>
</evidence>
<dbReference type="InterPro" id="IPR019819">
    <property type="entry name" value="Carboxylesterase_B_CS"/>
</dbReference>
<sequence>MTFSAGCYQFGAFTNEAPTYSEDCLYLNVWAPVNATNTSLLPVKVWIYGGSGDTGSNADPLSNGCAIATNAILVSMNYRFGPLGWLTLGSPTNFTGNYGVLDILLALKWIQENIVSFGGNNKTVLLFGESTGGFLAHIISTLPQANTLFSSVISESGSGRYLTTTEQQITNVDQINQATIINASIYFYLPTNFYAHVDGNIIPVQPIYTSPKVPFMAGTCTMEGTFFAWSSFSNPLGVTSNDYNTYLSTVFGANLVSNISSVYPISMFNSTSVPALYAIAAVITDAEYACPTRRALKTSLTTNLGTYTYLWNHTPSCPWISSIKVAALSALGPTHTSELAFVFGEISDLPQLSGICTLSANEQILSVEMITAWQSMSKNGYPTLVNGTKWIDWSNGKQGVRFDQNLTFNIINMTQCDFWDSIQTFMTTTTPVSGVKSYHGIIISGFHLTFAITYIGQCPVEPMVITYMIVHASIHLLLILLALIGVMNIRRNFPHGIEVNKSMETIILVITFISTFIVLLFSFAWLIADSVWVYGVKVNNVQGDYPSITKTYCRSDLYKPAFILLTINYIDLLQNKPTNLCDA</sequence>
<dbReference type="EC" id="3.1.1.-" evidence="3"/>
<dbReference type="Proteomes" id="UP000663877">
    <property type="component" value="Unassembled WGS sequence"/>
</dbReference>
<feature type="domain" description="Carboxylesterase type B" evidence="5">
    <location>
        <begin position="191"/>
        <end position="419"/>
    </location>
</feature>
<evidence type="ECO:0000313" key="6">
    <source>
        <dbReference type="EMBL" id="CAF1432624.1"/>
    </source>
</evidence>